<dbReference type="EMBL" id="CADIJZ010000030">
    <property type="protein sequence ID" value="CAB3734123.1"/>
    <property type="molecule type" value="Genomic_DNA"/>
</dbReference>
<gene>
    <name evidence="3" type="ORF">C0Z16_29170</name>
    <name evidence="2" type="ORF">LMG27174_06086</name>
</gene>
<dbReference type="Proteomes" id="UP000494205">
    <property type="component" value="Unassembled WGS sequence"/>
</dbReference>
<keyword evidence="4" id="KW-1185">Reference proteome</keyword>
<dbReference type="Pfam" id="PF12512">
    <property type="entry name" value="DUF3717"/>
    <property type="match status" value="1"/>
</dbReference>
<evidence type="ECO:0000313" key="5">
    <source>
        <dbReference type="Proteomes" id="UP000494205"/>
    </source>
</evidence>
<dbReference type="Proteomes" id="UP000235659">
    <property type="component" value="Unassembled WGS sequence"/>
</dbReference>
<dbReference type="RefSeq" id="WP_102635532.1">
    <property type="nucleotide sequence ID" value="NZ_CADIJZ010000030.1"/>
</dbReference>
<name>A0A2N7W7W5_9BURK</name>
<evidence type="ECO:0000313" key="3">
    <source>
        <dbReference type="EMBL" id="PMS25481.1"/>
    </source>
</evidence>
<evidence type="ECO:0000313" key="4">
    <source>
        <dbReference type="Proteomes" id="UP000235659"/>
    </source>
</evidence>
<dbReference type="EMBL" id="PNXY01000029">
    <property type="protein sequence ID" value="PMS25481.1"/>
    <property type="molecule type" value="Genomic_DNA"/>
</dbReference>
<proteinExistence type="predicted"/>
<reference evidence="2 5" key="2">
    <citation type="submission" date="2020-04" db="EMBL/GenBank/DDBJ databases">
        <authorList>
            <person name="De Canck E."/>
        </authorList>
    </citation>
    <scope>NUCLEOTIDE SEQUENCE [LARGE SCALE GENOMIC DNA]</scope>
    <source>
        <strain evidence="2 5">LMG 27174</strain>
    </source>
</reference>
<evidence type="ECO:0008006" key="6">
    <source>
        <dbReference type="Google" id="ProtNLM"/>
    </source>
</evidence>
<accession>A0A2N7W7W5</accession>
<evidence type="ECO:0000256" key="1">
    <source>
        <dbReference type="SAM" id="MobiDB-lite"/>
    </source>
</evidence>
<protein>
    <recommendedName>
        <fullName evidence="6">DUF3717 domain-containing protein</fullName>
    </recommendedName>
</protein>
<dbReference type="AlphaFoldDB" id="A0A2N7W7W5"/>
<feature type="region of interest" description="Disordered" evidence="1">
    <location>
        <begin position="66"/>
        <end position="99"/>
    </location>
</feature>
<evidence type="ECO:0000313" key="2">
    <source>
        <dbReference type="EMBL" id="CAB3734123.1"/>
    </source>
</evidence>
<dbReference type="OrthoDB" id="9033822at2"/>
<sequence length="99" mass="11079">MTTILTIADIEQAINYWCTRQAPGEDGALCKSARPLADLYGLMIYQRLSYIDVSRLEPEQTDAIRVAAAGGDDRPFRRRLPGVEGQERPPYPAMDQHGE</sequence>
<dbReference type="InterPro" id="IPR022191">
    <property type="entry name" value="DUF3717"/>
</dbReference>
<organism evidence="2 5">
    <name type="scientific">Paraburkholderia rhynchosiae</name>
    <dbReference type="NCBI Taxonomy" id="487049"/>
    <lineage>
        <taxon>Bacteria</taxon>
        <taxon>Pseudomonadati</taxon>
        <taxon>Pseudomonadota</taxon>
        <taxon>Betaproteobacteria</taxon>
        <taxon>Burkholderiales</taxon>
        <taxon>Burkholderiaceae</taxon>
        <taxon>Paraburkholderia</taxon>
    </lineage>
</organism>
<reference evidence="3 4" key="1">
    <citation type="submission" date="2018-01" db="EMBL/GenBank/DDBJ databases">
        <title>Whole genome analyses suggest that Burkholderia sensu lato contains two further novel genera in the rhizoxinica-symbiotica group Mycetohabitans gen. nov., and Trinickia gen. nov.: implications for the evolution of diazotrophy and nodulation in the Burkholderiaceae.</title>
        <authorList>
            <person name="Estrada-de los Santos P."/>
            <person name="Palmer M."/>
            <person name="Chavez-Ramirez B."/>
            <person name="Beukes C."/>
            <person name="Steenkamp E.T."/>
            <person name="Hirsch A.M."/>
            <person name="Manyaka P."/>
            <person name="Maluk M."/>
            <person name="Lafos M."/>
            <person name="Crook M."/>
            <person name="Gross E."/>
            <person name="Simon M.F."/>
            <person name="Bueno dos Reis Junior F."/>
            <person name="Poole P.S."/>
            <person name="Venter S.N."/>
            <person name="James E.K."/>
        </authorList>
    </citation>
    <scope>NUCLEOTIDE SEQUENCE [LARGE SCALE GENOMIC DNA]</scope>
    <source>
        <strain evidence="3 4">WSM 3937</strain>
    </source>
</reference>